<dbReference type="Gene3D" id="1.10.10.60">
    <property type="entry name" value="Homeodomain-like"/>
    <property type="match status" value="2"/>
</dbReference>
<dbReference type="PROSITE" id="PS50960">
    <property type="entry name" value="HTH_PSQ"/>
    <property type="match status" value="1"/>
</dbReference>
<evidence type="ECO:0000313" key="6">
    <source>
        <dbReference type="Proteomes" id="UP000046395"/>
    </source>
</evidence>
<dbReference type="WBParaSite" id="TMUE_2000007688.1">
    <property type="protein sequence ID" value="TMUE_2000007688.1"/>
    <property type="gene ID" value="WBGene00299977"/>
</dbReference>
<evidence type="ECO:0000313" key="7">
    <source>
        <dbReference type="WBParaSite" id="TMUE_2000007688.1"/>
    </source>
</evidence>
<feature type="DNA-binding region" description="H-T-H motif" evidence="4">
    <location>
        <begin position="28"/>
        <end position="48"/>
    </location>
</feature>
<dbReference type="SMART" id="SM00674">
    <property type="entry name" value="CENPB"/>
    <property type="match status" value="1"/>
</dbReference>
<name>A0A5S6QKG1_TRIMR</name>
<dbReference type="Pfam" id="PF04218">
    <property type="entry name" value="CENP-B_N"/>
    <property type="match status" value="1"/>
</dbReference>
<feature type="domain" description="HTH psq-type" evidence="5">
    <location>
        <begin position="1"/>
        <end position="52"/>
    </location>
</feature>
<evidence type="ECO:0000256" key="1">
    <source>
        <dbReference type="ARBA" id="ARBA00004123"/>
    </source>
</evidence>
<dbReference type="Proteomes" id="UP000046395">
    <property type="component" value="Unassembled WGS sequence"/>
</dbReference>
<dbReference type="STRING" id="70415.A0A5S6QKG1"/>
<dbReference type="InterPro" id="IPR007889">
    <property type="entry name" value="HTH_Psq"/>
</dbReference>
<evidence type="ECO:0000256" key="4">
    <source>
        <dbReference type="PROSITE-ProRule" id="PRU00320"/>
    </source>
</evidence>
<keyword evidence="2 4" id="KW-0238">DNA-binding</keyword>
<comment type="subcellular location">
    <subcellularLocation>
        <location evidence="1 4">Nucleus</location>
    </subcellularLocation>
</comment>
<dbReference type="PANTHER" id="PTHR19303">
    <property type="entry name" value="TRANSPOSON"/>
    <property type="match status" value="1"/>
</dbReference>
<dbReference type="InterPro" id="IPR050863">
    <property type="entry name" value="CenT-Element_Derived"/>
</dbReference>
<dbReference type="InterPro" id="IPR009057">
    <property type="entry name" value="Homeodomain-like_sf"/>
</dbReference>
<dbReference type="GO" id="GO:0005634">
    <property type="term" value="C:nucleus"/>
    <property type="evidence" value="ECO:0007669"/>
    <property type="project" value="UniProtKB-SubCell"/>
</dbReference>
<reference evidence="7" key="1">
    <citation type="submission" date="2019-12" db="UniProtKB">
        <authorList>
            <consortium name="WormBaseParasite"/>
        </authorList>
    </citation>
    <scope>IDENTIFICATION</scope>
</reference>
<dbReference type="InterPro" id="IPR006600">
    <property type="entry name" value="HTH_CenpB_DNA-bd_dom"/>
</dbReference>
<evidence type="ECO:0000259" key="5">
    <source>
        <dbReference type="PROSITE" id="PS50960"/>
    </source>
</evidence>
<dbReference type="AlphaFoldDB" id="A0A5S6QKG1"/>
<keyword evidence="6" id="KW-1185">Reference proteome</keyword>
<proteinExistence type="predicted"/>
<sequence>MSSKRNRVVLTLKEKSEIVNALDRGETYSSLCDKYSIGKASIYDIKKKGEIIRSYSRKVNEEIVTSKRKVMKPSKLEEVEQALYVWFVQNCSAGNPVSDPLLFEKALCFAAVLNADPMYMASQGICSRMGTAFERTNFRANNCLQMSLPLVTSWNNLQRF</sequence>
<accession>A0A5S6QKG1</accession>
<protein>
    <submittedName>
        <fullName evidence="7">HTH psq-type domain-containing protein</fullName>
    </submittedName>
</protein>
<organism evidence="6 7">
    <name type="scientific">Trichuris muris</name>
    <name type="common">Mouse whipworm</name>
    <dbReference type="NCBI Taxonomy" id="70415"/>
    <lineage>
        <taxon>Eukaryota</taxon>
        <taxon>Metazoa</taxon>
        <taxon>Ecdysozoa</taxon>
        <taxon>Nematoda</taxon>
        <taxon>Enoplea</taxon>
        <taxon>Dorylaimia</taxon>
        <taxon>Trichinellida</taxon>
        <taxon>Trichuridae</taxon>
        <taxon>Trichuris</taxon>
    </lineage>
</organism>
<dbReference type="PANTHER" id="PTHR19303:SF16">
    <property type="entry name" value="JERKY PROTEIN HOMOLOG-LIKE"/>
    <property type="match status" value="1"/>
</dbReference>
<dbReference type="SUPFAM" id="SSF46689">
    <property type="entry name" value="Homeodomain-like"/>
    <property type="match status" value="2"/>
</dbReference>
<keyword evidence="3 4" id="KW-0539">Nucleus</keyword>
<dbReference type="GO" id="GO:0003677">
    <property type="term" value="F:DNA binding"/>
    <property type="evidence" value="ECO:0007669"/>
    <property type="project" value="UniProtKB-UniRule"/>
</dbReference>
<evidence type="ECO:0000256" key="2">
    <source>
        <dbReference type="ARBA" id="ARBA00023125"/>
    </source>
</evidence>
<evidence type="ECO:0000256" key="3">
    <source>
        <dbReference type="ARBA" id="ARBA00023242"/>
    </source>
</evidence>